<dbReference type="InterPro" id="IPR009057">
    <property type="entry name" value="Homeodomain-like_sf"/>
</dbReference>
<dbReference type="Gene3D" id="1.10.357.10">
    <property type="entry name" value="Tetracycline Repressor, domain 2"/>
    <property type="match status" value="1"/>
</dbReference>
<reference evidence="8 9" key="1">
    <citation type="submission" date="2018-04" db="EMBL/GenBank/DDBJ databases">
        <title>Cupriavidus necator CR12 genome sequencing and assembly.</title>
        <authorList>
            <person name="Ben Fekih I."/>
            <person name="Mazhar H.S."/>
            <person name="Bello S.K."/>
            <person name="Rensing C."/>
        </authorList>
    </citation>
    <scope>NUCLEOTIDE SEQUENCE [LARGE SCALE GENOMIC DNA]</scope>
    <source>
        <strain evidence="8 9">CR12</strain>
    </source>
</reference>
<evidence type="ECO:0000313" key="9">
    <source>
        <dbReference type="Proteomes" id="UP000253501"/>
    </source>
</evidence>
<dbReference type="SUPFAM" id="SSF46689">
    <property type="entry name" value="Homeodomain-like"/>
    <property type="match status" value="1"/>
</dbReference>
<dbReference type="PANTHER" id="PTHR30055">
    <property type="entry name" value="HTH-TYPE TRANSCRIPTIONAL REGULATOR RUTR"/>
    <property type="match status" value="1"/>
</dbReference>
<dbReference type="InterPro" id="IPR050109">
    <property type="entry name" value="HTH-type_TetR-like_transc_reg"/>
</dbReference>
<keyword evidence="4" id="KW-0804">Transcription</keyword>
<dbReference type="GO" id="GO:0000976">
    <property type="term" value="F:transcription cis-regulatory region binding"/>
    <property type="evidence" value="ECO:0007669"/>
    <property type="project" value="TreeGrafter"/>
</dbReference>
<evidence type="ECO:0000256" key="4">
    <source>
        <dbReference type="ARBA" id="ARBA00023163"/>
    </source>
</evidence>
<keyword evidence="2" id="KW-0805">Transcription regulation</keyword>
<dbReference type="PANTHER" id="PTHR30055:SF234">
    <property type="entry name" value="HTH-TYPE TRANSCRIPTIONAL REGULATOR BETI"/>
    <property type="match status" value="1"/>
</dbReference>
<dbReference type="InterPro" id="IPR039538">
    <property type="entry name" value="BetI_C"/>
</dbReference>
<dbReference type="Pfam" id="PF13977">
    <property type="entry name" value="TetR_C_6"/>
    <property type="match status" value="1"/>
</dbReference>
<accession>A0A367PB12</accession>
<dbReference type="AlphaFoldDB" id="A0A367PB12"/>
<gene>
    <name evidence="8" type="ORF">DDK22_28595</name>
</gene>
<feature type="DNA-binding region" description="H-T-H motif" evidence="5">
    <location>
        <begin position="60"/>
        <end position="79"/>
    </location>
</feature>
<evidence type="ECO:0000256" key="6">
    <source>
        <dbReference type="SAM" id="MobiDB-lite"/>
    </source>
</evidence>
<feature type="domain" description="HTH tetR-type" evidence="7">
    <location>
        <begin position="37"/>
        <end position="97"/>
    </location>
</feature>
<dbReference type="RefSeq" id="WP_114134841.1">
    <property type="nucleotide sequence ID" value="NZ_CP068436.1"/>
</dbReference>
<comment type="caution">
    <text evidence="8">The sequence shown here is derived from an EMBL/GenBank/DDBJ whole genome shotgun (WGS) entry which is preliminary data.</text>
</comment>
<evidence type="ECO:0000256" key="1">
    <source>
        <dbReference type="ARBA" id="ARBA00022491"/>
    </source>
</evidence>
<feature type="region of interest" description="Disordered" evidence="6">
    <location>
        <begin position="1"/>
        <end position="25"/>
    </location>
</feature>
<evidence type="ECO:0000313" key="8">
    <source>
        <dbReference type="EMBL" id="RCJ05049.1"/>
    </source>
</evidence>
<dbReference type="Proteomes" id="UP000253501">
    <property type="component" value="Unassembled WGS sequence"/>
</dbReference>
<dbReference type="InterPro" id="IPR036271">
    <property type="entry name" value="Tet_transcr_reg_TetR-rel_C_sf"/>
</dbReference>
<evidence type="ECO:0000256" key="5">
    <source>
        <dbReference type="PROSITE-ProRule" id="PRU00335"/>
    </source>
</evidence>
<dbReference type="Pfam" id="PF00440">
    <property type="entry name" value="TetR_N"/>
    <property type="match status" value="1"/>
</dbReference>
<protein>
    <submittedName>
        <fullName evidence="8">TetR/AcrR family transcriptional regulator</fullName>
    </submittedName>
</protein>
<keyword evidence="1" id="KW-0678">Repressor</keyword>
<evidence type="ECO:0000256" key="2">
    <source>
        <dbReference type="ARBA" id="ARBA00023015"/>
    </source>
</evidence>
<dbReference type="GO" id="GO:0003700">
    <property type="term" value="F:DNA-binding transcription factor activity"/>
    <property type="evidence" value="ECO:0007669"/>
    <property type="project" value="TreeGrafter"/>
</dbReference>
<organism evidence="8 9">
    <name type="scientific">Cupriavidus necator</name>
    <name type="common">Alcaligenes eutrophus</name>
    <name type="synonym">Ralstonia eutropha</name>
    <dbReference type="NCBI Taxonomy" id="106590"/>
    <lineage>
        <taxon>Bacteria</taxon>
        <taxon>Pseudomonadati</taxon>
        <taxon>Pseudomonadota</taxon>
        <taxon>Betaproteobacteria</taxon>
        <taxon>Burkholderiales</taxon>
        <taxon>Burkholderiaceae</taxon>
        <taxon>Cupriavidus</taxon>
    </lineage>
</organism>
<dbReference type="InterPro" id="IPR001647">
    <property type="entry name" value="HTH_TetR"/>
</dbReference>
<evidence type="ECO:0000259" key="7">
    <source>
        <dbReference type="PROSITE" id="PS50977"/>
    </source>
</evidence>
<keyword evidence="3 5" id="KW-0238">DNA-binding</keyword>
<dbReference type="PROSITE" id="PS50977">
    <property type="entry name" value="HTH_TETR_2"/>
    <property type="match status" value="1"/>
</dbReference>
<sequence length="232" mass="25480">MTETTKTPAARRTNRKRQPSSEALARAAPEGLRAQGLRTRNAIVRVARKLLLEGGSLEFSLRAVALGAGISISNLQYYFPTRQAVLRAVMAPIIDSYLEDLNRALEDGASPRESLDALLEKVLSDARNAKDSALWWHFVSLASTDPECARMFDEWYDKLTRSIAELVRGVNPRFKMAESLHAASLLIALADGLALQLGAGRNKRDYPRGLDAAFRTTVNRLVLGGESTDVVT</sequence>
<dbReference type="SUPFAM" id="SSF48498">
    <property type="entry name" value="Tetracyclin repressor-like, C-terminal domain"/>
    <property type="match status" value="1"/>
</dbReference>
<proteinExistence type="predicted"/>
<name>A0A367PB12_CUPNE</name>
<evidence type="ECO:0000256" key="3">
    <source>
        <dbReference type="ARBA" id="ARBA00023125"/>
    </source>
</evidence>
<dbReference type="EMBL" id="QDHA01000084">
    <property type="protein sequence ID" value="RCJ05049.1"/>
    <property type="molecule type" value="Genomic_DNA"/>
</dbReference>